<dbReference type="InterPro" id="IPR000566">
    <property type="entry name" value="Lipocln_cytosolic_FA-bd_dom"/>
</dbReference>
<dbReference type="PROSITE" id="PS00213">
    <property type="entry name" value="LIPOCALIN"/>
    <property type="match status" value="1"/>
</dbReference>
<dbReference type="PROSITE" id="PS51257">
    <property type="entry name" value="PROKAR_LIPOPROTEIN"/>
    <property type="match status" value="1"/>
</dbReference>
<dbReference type="EMBL" id="WHJF01000006">
    <property type="protein sequence ID" value="NHZ61425.1"/>
    <property type="molecule type" value="Genomic_DNA"/>
</dbReference>
<protein>
    <recommendedName>
        <fullName evidence="2">Outer membrane lipoprotein Blc</fullName>
    </recommendedName>
</protein>
<dbReference type="Pfam" id="PF08212">
    <property type="entry name" value="Lipocalin_2"/>
    <property type="match status" value="1"/>
</dbReference>
<gene>
    <name evidence="4" type="ORF">F1735_03765</name>
</gene>
<dbReference type="Gene3D" id="2.40.128.20">
    <property type="match status" value="1"/>
</dbReference>
<sequence>MKTLFVVMAFLLAGCVSKPQGIEPVANFDSARYLGKWYEIARLDHSFERGLSRVTADYSMRDDGGIKVINRGYNAEKKEWKQSEGKAYFVEQPDVGYLKVSFFGPFYGSYIVFDLERDNYGYSMISGPDKSYFWLLSRTPIMDEATKKRVVGQAQALGFDTSTLIYVDQSAVSQ</sequence>
<keyword evidence="2" id="KW-0472">Membrane</keyword>
<comment type="function">
    <text evidence="2">Involved in the storage or transport of lipids necessary for membrane maintenance under stressful conditions. Displays a binding preference for lysophospholipids.</text>
</comment>
<dbReference type="PRINTS" id="PR01171">
    <property type="entry name" value="BCTLIPOCALIN"/>
</dbReference>
<comment type="subcellular location">
    <subcellularLocation>
        <location evidence="2">Cell outer membrane</location>
    </subcellularLocation>
</comment>
<keyword evidence="2" id="KW-0998">Cell outer membrane</keyword>
<organism evidence="4 5">
    <name type="scientific">Massilia genomosp. 1</name>
    <dbReference type="NCBI Taxonomy" id="2609280"/>
    <lineage>
        <taxon>Bacteria</taxon>
        <taxon>Pseudomonadati</taxon>
        <taxon>Pseudomonadota</taxon>
        <taxon>Betaproteobacteria</taxon>
        <taxon>Burkholderiales</taxon>
        <taxon>Oxalobacteraceae</taxon>
        <taxon>Telluria group</taxon>
        <taxon>Massilia</taxon>
    </lineage>
</organism>
<dbReference type="CDD" id="cd19438">
    <property type="entry name" value="lipocalin_Blc-like"/>
    <property type="match status" value="1"/>
</dbReference>
<dbReference type="PANTHER" id="PTHR10612:SF34">
    <property type="entry name" value="APOLIPOPROTEIN D"/>
    <property type="match status" value="1"/>
</dbReference>
<dbReference type="RefSeq" id="WP_167235678.1">
    <property type="nucleotide sequence ID" value="NZ_WHJF01000006.1"/>
</dbReference>
<evidence type="ECO:0000313" key="4">
    <source>
        <dbReference type="EMBL" id="NHZ61425.1"/>
    </source>
</evidence>
<evidence type="ECO:0000259" key="3">
    <source>
        <dbReference type="Pfam" id="PF08212"/>
    </source>
</evidence>
<accession>A0ABX0MFA3</accession>
<dbReference type="Proteomes" id="UP000610594">
    <property type="component" value="Unassembled WGS sequence"/>
</dbReference>
<proteinExistence type="inferred from homology"/>
<comment type="caution">
    <text evidence="4">The sequence shown here is derived from an EMBL/GenBank/DDBJ whole genome shotgun (WGS) entry which is preliminary data.</text>
</comment>
<keyword evidence="2" id="KW-0449">Lipoprotein</keyword>
<evidence type="ECO:0000256" key="2">
    <source>
        <dbReference type="PIRNR" id="PIRNR036893"/>
    </source>
</evidence>
<keyword evidence="5" id="KW-1185">Reference proteome</keyword>
<reference evidence="4 5" key="1">
    <citation type="submission" date="2019-10" db="EMBL/GenBank/DDBJ databases">
        <title>Taxonomy of Antarctic Massilia spp.: description of Massilia rubra sp. nov., Massilia aquatica sp. nov., Massilia mucilaginosa sp. nov., Massilia frigida sp. nov. isolated from streams, lakes and regoliths.</title>
        <authorList>
            <person name="Holochova P."/>
            <person name="Sedlacek I."/>
            <person name="Kralova S."/>
            <person name="Maslanova I."/>
            <person name="Busse H.-J."/>
            <person name="Stankova E."/>
            <person name="Vrbovska V."/>
            <person name="Kovarovic V."/>
            <person name="Bartak M."/>
            <person name="Svec P."/>
            <person name="Pantucek R."/>
        </authorList>
    </citation>
    <scope>NUCLEOTIDE SEQUENCE [LARGE SCALE GENOMIC DNA]</scope>
    <source>
        <strain evidence="4 5">CCM 8694</strain>
    </source>
</reference>
<keyword evidence="2" id="KW-0446">Lipid-binding</keyword>
<dbReference type="SUPFAM" id="SSF50814">
    <property type="entry name" value="Lipocalins"/>
    <property type="match status" value="1"/>
</dbReference>
<dbReference type="InterPro" id="IPR022272">
    <property type="entry name" value="Lipocalin_CS"/>
</dbReference>
<dbReference type="InterPro" id="IPR002446">
    <property type="entry name" value="Lipocalin_bac"/>
</dbReference>
<comment type="subunit">
    <text evidence="2">Homodimer.</text>
</comment>
<evidence type="ECO:0000313" key="5">
    <source>
        <dbReference type="Proteomes" id="UP000610594"/>
    </source>
</evidence>
<feature type="domain" description="Lipocalin/cytosolic fatty-acid binding" evidence="3">
    <location>
        <begin position="29"/>
        <end position="169"/>
    </location>
</feature>
<evidence type="ECO:0000256" key="1">
    <source>
        <dbReference type="ARBA" id="ARBA00006889"/>
    </source>
</evidence>
<comment type="similarity">
    <text evidence="1 2">Belongs to the calycin superfamily. Lipocalin family.</text>
</comment>
<dbReference type="InterPro" id="IPR022271">
    <property type="entry name" value="Lipocalin_ApoD"/>
</dbReference>
<dbReference type="InterPro" id="IPR012674">
    <property type="entry name" value="Calycin"/>
</dbReference>
<name>A0ABX0MFA3_9BURK</name>
<dbReference type="InterPro" id="IPR047202">
    <property type="entry name" value="Lipocalin_Blc-like_dom"/>
</dbReference>
<dbReference type="PIRSF" id="PIRSF036893">
    <property type="entry name" value="Lipocalin_ApoD"/>
    <property type="match status" value="1"/>
</dbReference>
<dbReference type="PANTHER" id="PTHR10612">
    <property type="entry name" value="APOLIPOPROTEIN D"/>
    <property type="match status" value="1"/>
</dbReference>